<organism evidence="1 2">
    <name type="scientific">Diabrotica virgifera virgifera</name>
    <name type="common">western corn rootworm</name>
    <dbReference type="NCBI Taxonomy" id="50390"/>
    <lineage>
        <taxon>Eukaryota</taxon>
        <taxon>Metazoa</taxon>
        <taxon>Ecdysozoa</taxon>
        <taxon>Arthropoda</taxon>
        <taxon>Hexapoda</taxon>
        <taxon>Insecta</taxon>
        <taxon>Pterygota</taxon>
        <taxon>Neoptera</taxon>
        <taxon>Endopterygota</taxon>
        <taxon>Coleoptera</taxon>
        <taxon>Polyphaga</taxon>
        <taxon>Cucujiformia</taxon>
        <taxon>Chrysomeloidea</taxon>
        <taxon>Chrysomelidae</taxon>
        <taxon>Galerucinae</taxon>
        <taxon>Diabroticina</taxon>
        <taxon>Diabroticites</taxon>
        <taxon>Diabrotica</taxon>
    </lineage>
</organism>
<protein>
    <submittedName>
        <fullName evidence="1">Uncharacterized protein</fullName>
    </submittedName>
</protein>
<proteinExistence type="predicted"/>
<dbReference type="GeneID" id="114330895"/>
<sequence>MCRIIHYSPSTKCLPGAVSGFCGDSTLWSAVPPLLRRKNDERGTFRLKFFKPFE</sequence>
<accession>A0ABM5K4H6</accession>
<reference evidence="1" key="1">
    <citation type="submission" date="2025-05" db="UniProtKB">
        <authorList>
            <consortium name="EnsemblMetazoa"/>
        </authorList>
    </citation>
    <scope>IDENTIFICATION</scope>
</reference>
<evidence type="ECO:0000313" key="1">
    <source>
        <dbReference type="EnsemblMetazoa" id="XP_050505091.1"/>
    </source>
</evidence>
<dbReference type="Proteomes" id="UP001652700">
    <property type="component" value="Unplaced"/>
</dbReference>
<dbReference type="EnsemblMetazoa" id="XM_050649134.1">
    <property type="protein sequence ID" value="XP_050505091.1"/>
    <property type="gene ID" value="LOC114330895"/>
</dbReference>
<evidence type="ECO:0000313" key="2">
    <source>
        <dbReference type="Proteomes" id="UP001652700"/>
    </source>
</evidence>
<dbReference type="EnsemblMetazoa" id="XM_028280318.2">
    <property type="protein sequence ID" value="XP_028136119.2"/>
    <property type="gene ID" value="LOC114330895"/>
</dbReference>
<dbReference type="RefSeq" id="XP_028136119.2">
    <property type="nucleotide sequence ID" value="XM_028280318.2"/>
</dbReference>
<dbReference type="RefSeq" id="XP_050505091.1">
    <property type="nucleotide sequence ID" value="XM_050649134.1"/>
</dbReference>
<name>A0ABM5K4H6_DIAVI</name>
<keyword evidence="2" id="KW-1185">Reference proteome</keyword>